<name>A0A816CQS9_9BILA</name>
<dbReference type="Proteomes" id="UP000676336">
    <property type="component" value="Unassembled WGS sequence"/>
</dbReference>
<dbReference type="Proteomes" id="UP000681967">
    <property type="component" value="Unassembled WGS sequence"/>
</dbReference>
<dbReference type="Proteomes" id="UP000663855">
    <property type="component" value="Unassembled WGS sequence"/>
</dbReference>
<feature type="signal peptide" evidence="1">
    <location>
        <begin position="1"/>
        <end position="22"/>
    </location>
</feature>
<dbReference type="EMBL" id="CAJOBJ010008094">
    <property type="protein sequence ID" value="CAF4103138.1"/>
    <property type="molecule type" value="Genomic_DNA"/>
</dbReference>
<evidence type="ECO:0000313" key="6">
    <source>
        <dbReference type="EMBL" id="CAF4141885.1"/>
    </source>
</evidence>
<dbReference type="Proteomes" id="UP000663834">
    <property type="component" value="Unassembled WGS sequence"/>
</dbReference>
<dbReference type="EMBL" id="CAJOBI010055958">
    <property type="protein sequence ID" value="CAF4394097.1"/>
    <property type="molecule type" value="Genomic_DNA"/>
</dbReference>
<evidence type="ECO:0000313" key="4">
    <source>
        <dbReference type="EMBL" id="CAF2045891.1"/>
    </source>
</evidence>
<evidence type="ECO:0000313" key="3">
    <source>
        <dbReference type="EMBL" id="CAF1624274.1"/>
    </source>
</evidence>
<evidence type="ECO:0000313" key="7">
    <source>
        <dbReference type="EMBL" id="CAF4394097.1"/>
    </source>
</evidence>
<evidence type="ECO:0000256" key="1">
    <source>
        <dbReference type="SAM" id="SignalP"/>
    </source>
</evidence>
<dbReference type="EMBL" id="CAJOBH010009478">
    <property type="protein sequence ID" value="CAF4141885.1"/>
    <property type="molecule type" value="Genomic_DNA"/>
</dbReference>
<dbReference type="AlphaFoldDB" id="A0A816CQS9"/>
<sequence length="112" mass="12833">MFIDVLIVVLLISVILFKSIDCASIDLIRYHANLYRCGAIIIDEDLVRSLFSYFITMKPEEHESKNDLAPVLRCLVRIEIACRSAYLTSNVEMGNPSILFNGFKWLKSIFQS</sequence>
<dbReference type="EMBL" id="CAJNRE010005503">
    <property type="protein sequence ID" value="CAF2045891.1"/>
    <property type="molecule type" value="Genomic_DNA"/>
</dbReference>
<dbReference type="OrthoDB" id="10022130at2759"/>
<dbReference type="EMBL" id="CAJNOW010003510">
    <property type="protein sequence ID" value="CAF1383906.1"/>
    <property type="molecule type" value="Genomic_DNA"/>
</dbReference>
<dbReference type="EMBL" id="CAJNOV010018804">
    <property type="protein sequence ID" value="CAF1624274.1"/>
    <property type="molecule type" value="Genomic_DNA"/>
</dbReference>
<dbReference type="Proteomes" id="UP000681720">
    <property type="component" value="Unassembled WGS sequence"/>
</dbReference>
<gene>
    <name evidence="6" type="ORF">BYL167_LOCUS21069</name>
    <name evidence="3" type="ORF">CJN711_LOCUS38427</name>
    <name evidence="5" type="ORF">GIL414_LOCUS17201</name>
    <name evidence="2" type="ORF">KQP761_LOCUS8854</name>
    <name evidence="4" type="ORF">MBJ925_LOCUS12118</name>
    <name evidence="7" type="ORF">SMN809_LOCUS30141</name>
</gene>
<keyword evidence="1" id="KW-0732">Signal</keyword>
<reference evidence="3" key="1">
    <citation type="submission" date="2021-02" db="EMBL/GenBank/DDBJ databases">
        <authorList>
            <person name="Nowell W R."/>
        </authorList>
    </citation>
    <scope>NUCLEOTIDE SEQUENCE</scope>
</reference>
<proteinExistence type="predicted"/>
<evidence type="ECO:0000313" key="8">
    <source>
        <dbReference type="Proteomes" id="UP000663855"/>
    </source>
</evidence>
<dbReference type="Proteomes" id="UP000663824">
    <property type="component" value="Unassembled WGS sequence"/>
</dbReference>
<accession>A0A816CQS9</accession>
<evidence type="ECO:0000313" key="5">
    <source>
        <dbReference type="EMBL" id="CAF4103138.1"/>
    </source>
</evidence>
<evidence type="ECO:0000313" key="2">
    <source>
        <dbReference type="EMBL" id="CAF1383906.1"/>
    </source>
</evidence>
<organism evidence="3 8">
    <name type="scientific">Rotaria magnacalcarata</name>
    <dbReference type="NCBI Taxonomy" id="392030"/>
    <lineage>
        <taxon>Eukaryota</taxon>
        <taxon>Metazoa</taxon>
        <taxon>Spiralia</taxon>
        <taxon>Gnathifera</taxon>
        <taxon>Rotifera</taxon>
        <taxon>Eurotatoria</taxon>
        <taxon>Bdelloidea</taxon>
        <taxon>Philodinida</taxon>
        <taxon>Philodinidae</taxon>
        <taxon>Rotaria</taxon>
    </lineage>
</organism>
<feature type="chain" id="PRO_5036229712" evidence="1">
    <location>
        <begin position="23"/>
        <end position="112"/>
    </location>
</feature>
<comment type="caution">
    <text evidence="3">The sequence shown here is derived from an EMBL/GenBank/DDBJ whole genome shotgun (WGS) entry which is preliminary data.</text>
</comment>
<protein>
    <submittedName>
        <fullName evidence="3">Uncharacterized protein</fullName>
    </submittedName>
</protein>